<organism evidence="1 2">
    <name type="scientific">Solanum stoloniferum</name>
    <dbReference type="NCBI Taxonomy" id="62892"/>
    <lineage>
        <taxon>Eukaryota</taxon>
        <taxon>Viridiplantae</taxon>
        <taxon>Streptophyta</taxon>
        <taxon>Embryophyta</taxon>
        <taxon>Tracheophyta</taxon>
        <taxon>Spermatophyta</taxon>
        <taxon>Magnoliopsida</taxon>
        <taxon>eudicotyledons</taxon>
        <taxon>Gunneridae</taxon>
        <taxon>Pentapetalae</taxon>
        <taxon>asterids</taxon>
        <taxon>lamiids</taxon>
        <taxon>Solanales</taxon>
        <taxon>Solanaceae</taxon>
        <taxon>Solanoideae</taxon>
        <taxon>Solaneae</taxon>
        <taxon>Solanum</taxon>
    </lineage>
</organism>
<keyword evidence="2" id="KW-1185">Reference proteome</keyword>
<dbReference type="EMBL" id="JBJKTR010000007">
    <property type="protein sequence ID" value="KAL3363379.1"/>
    <property type="molecule type" value="Genomic_DNA"/>
</dbReference>
<name>A0ABD2U3M0_9SOLN</name>
<reference evidence="1 2" key="1">
    <citation type="submission" date="2024-05" db="EMBL/GenBank/DDBJ databases">
        <title>De novo assembly of an allotetraploid wild potato.</title>
        <authorList>
            <person name="Hosaka A.J."/>
        </authorList>
    </citation>
    <scope>NUCLEOTIDE SEQUENCE [LARGE SCALE GENOMIC DNA]</scope>
    <source>
        <tissue evidence="1">Young leaves</tissue>
    </source>
</reference>
<protein>
    <recommendedName>
        <fullName evidence="3">Retrotransposon gag domain-containing protein</fullName>
    </recommendedName>
</protein>
<gene>
    <name evidence="1" type="ORF">AABB24_012586</name>
</gene>
<accession>A0ABD2U3M0</accession>
<dbReference type="Proteomes" id="UP001627284">
    <property type="component" value="Unassembled WGS sequence"/>
</dbReference>
<sequence length="349" mass="40916">MVDNSLTSLKESIRAFRQQFDLIQSSPVLPHLTPSCSCVPNSVSLPRFSGDNPTVWVLQAEKYFVFHNILSEHKLSLASFYFDGEALEWYRWLFRYKQLAGWDHFVDKLLIHFRSRPRDKQREFLPIPRNMNHRAVDYSQADLNEHSNRNNQSLAHTVFKEMSDKETNVETMVLPAIQVCPLAEQDNTSTSLEIQYVVLAGNSEVDHMFDKMPEKKIDMEIEHPVINDSANLAFHMFDEIFQTVSTIKGEYGDLLMFDDNFLALPCWPSIFSRTRLRGRSIFDYFREFDHANLPLSLYRFPPDQFEFSFPFDPGSSLLPEFLALQTIIYAWLWMFSWRSLGYSRHINLL</sequence>
<evidence type="ECO:0000313" key="1">
    <source>
        <dbReference type="EMBL" id="KAL3363379.1"/>
    </source>
</evidence>
<dbReference type="AlphaFoldDB" id="A0ABD2U3M0"/>
<evidence type="ECO:0008006" key="3">
    <source>
        <dbReference type="Google" id="ProtNLM"/>
    </source>
</evidence>
<proteinExistence type="predicted"/>
<comment type="caution">
    <text evidence="1">The sequence shown here is derived from an EMBL/GenBank/DDBJ whole genome shotgun (WGS) entry which is preliminary data.</text>
</comment>
<evidence type="ECO:0000313" key="2">
    <source>
        <dbReference type="Proteomes" id="UP001627284"/>
    </source>
</evidence>